<evidence type="ECO:0000313" key="3">
    <source>
        <dbReference type="Proteomes" id="UP001595976"/>
    </source>
</evidence>
<reference evidence="3" key="1">
    <citation type="journal article" date="2019" name="Int. J. Syst. Evol. Microbiol.">
        <title>The Global Catalogue of Microorganisms (GCM) 10K type strain sequencing project: providing services to taxonomists for standard genome sequencing and annotation.</title>
        <authorList>
            <consortium name="The Broad Institute Genomics Platform"/>
            <consortium name="The Broad Institute Genome Sequencing Center for Infectious Disease"/>
            <person name="Wu L."/>
            <person name="Ma J."/>
        </authorList>
    </citation>
    <scope>NUCLEOTIDE SEQUENCE [LARGE SCALE GENOMIC DNA]</scope>
    <source>
        <strain evidence="3">CGMCC 1.15643</strain>
    </source>
</reference>
<organism evidence="2 3">
    <name type="scientific">Bosea minatitlanensis</name>
    <dbReference type="NCBI Taxonomy" id="128782"/>
    <lineage>
        <taxon>Bacteria</taxon>
        <taxon>Pseudomonadati</taxon>
        <taxon>Pseudomonadota</taxon>
        <taxon>Alphaproteobacteria</taxon>
        <taxon>Hyphomicrobiales</taxon>
        <taxon>Boseaceae</taxon>
        <taxon>Bosea</taxon>
    </lineage>
</organism>
<name>A0ABW0F2F1_9HYPH</name>
<dbReference type="EMBL" id="JBHSLI010000002">
    <property type="protein sequence ID" value="MFC5292651.1"/>
    <property type="molecule type" value="Genomic_DNA"/>
</dbReference>
<comment type="caution">
    <text evidence="2">The sequence shown here is derived from an EMBL/GenBank/DDBJ whole genome shotgun (WGS) entry which is preliminary data.</text>
</comment>
<keyword evidence="3" id="KW-1185">Reference proteome</keyword>
<feature type="region of interest" description="Disordered" evidence="1">
    <location>
        <begin position="106"/>
        <end position="137"/>
    </location>
</feature>
<protein>
    <submittedName>
        <fullName evidence="2">Uncharacterized protein</fullName>
    </submittedName>
</protein>
<proteinExistence type="predicted"/>
<gene>
    <name evidence="2" type="ORF">ACFPK2_06585</name>
</gene>
<dbReference type="Proteomes" id="UP001595976">
    <property type="component" value="Unassembled WGS sequence"/>
</dbReference>
<sequence length="137" mass="14899">MKGSDVASASCPQELSEDERFIRAGLANGSLIGVGASAIEPLIEEIDRLRASERAAVDELCRWRAAFQRVTPGGSEFFSPQAVREWADKLKLDVFEANKRAALAERRVRENSPAGLADAHSKSPSHPAMPKEEDTHG</sequence>
<accession>A0ABW0F2F1</accession>
<evidence type="ECO:0000313" key="2">
    <source>
        <dbReference type="EMBL" id="MFC5292651.1"/>
    </source>
</evidence>
<dbReference type="RefSeq" id="WP_260347922.1">
    <property type="nucleotide sequence ID" value="NZ_JAOAOS010000002.1"/>
</dbReference>
<evidence type="ECO:0000256" key="1">
    <source>
        <dbReference type="SAM" id="MobiDB-lite"/>
    </source>
</evidence>